<sequence length="672" mass="71158">MSMTMNVVEAKVMEAKVPTKNTFVHFSDASKPMGTAILTRAVSCPSIMTDFEHPQRSRGSSADQMLSFSKASFVEDDNCSAASTSGQESDDNSQGADAESTGTWSRHNSPLNLGQGVAEIPALLSQSNSPVNTGRGGAEPSSPLPEAAGMHSPTKSPQNLGSVFGVAIPIMLTPPVAPLPQTGPMHSVDSVAVQVGQTIPASMQVSQMGPMDVVAVQVGQTVPMHAADAVALQVGQTGPLSMPMPQTAPMHDVDAVTMQVGQTMPASVPMPQTTPVPVQVGQTGPSSMPMPQTAPMHAMDAVAMQVGQTIPASMCMPKATPVPVQVPASMHLQQTAPMHAMDAVAMQVGHTMPASMSMPQSAPMHAVDTLPVPLQASQTMPAVLSAGLQPIQASRPASKEPTQVVSVGQASAGTQLQMEKARTSKRQNLTMQKRINKDLVVAGRKNRFEVLKVATKNLDTMNGVNLATAFHRIAKGTTDEVEAVSGSSAFASMLVAAERYAEQELALFQIPLFAKLAKVATPRIRSCQPYEVTNLLWAFAEFYKFEQDAAAELSTELRSLLDGVADLFCGRAAGEFKVQVLTSALMSVSAIPWDQSFSQTWLFNTTFHELASRWGKAHVAVALERLRVKCNHFCETVLSSGSQKFPTVVAELEAMAAERASNQLAAGRPAQP</sequence>
<dbReference type="AlphaFoldDB" id="A0A812JA85"/>
<organism evidence="2 3">
    <name type="scientific">Symbiodinium pilosum</name>
    <name type="common">Dinoflagellate</name>
    <dbReference type="NCBI Taxonomy" id="2952"/>
    <lineage>
        <taxon>Eukaryota</taxon>
        <taxon>Sar</taxon>
        <taxon>Alveolata</taxon>
        <taxon>Dinophyceae</taxon>
        <taxon>Suessiales</taxon>
        <taxon>Symbiodiniaceae</taxon>
        <taxon>Symbiodinium</taxon>
    </lineage>
</organism>
<evidence type="ECO:0000313" key="2">
    <source>
        <dbReference type="EMBL" id="CAE7200990.1"/>
    </source>
</evidence>
<proteinExistence type="predicted"/>
<evidence type="ECO:0000256" key="1">
    <source>
        <dbReference type="SAM" id="MobiDB-lite"/>
    </source>
</evidence>
<dbReference type="EMBL" id="CAJNIZ010001840">
    <property type="protein sequence ID" value="CAE7200990.1"/>
    <property type="molecule type" value="Genomic_DNA"/>
</dbReference>
<keyword evidence="3" id="KW-1185">Reference proteome</keyword>
<dbReference type="OrthoDB" id="448155at2759"/>
<feature type="region of interest" description="Disordered" evidence="1">
    <location>
        <begin position="126"/>
        <end position="158"/>
    </location>
</feature>
<gene>
    <name evidence="2" type="ORF">SPIL2461_LOCUS1804</name>
</gene>
<accession>A0A812JA85</accession>
<feature type="region of interest" description="Disordered" evidence="1">
    <location>
        <begin position="77"/>
        <end position="112"/>
    </location>
</feature>
<name>A0A812JA85_SYMPI</name>
<protein>
    <submittedName>
        <fullName evidence="2">Uncharacterized protein</fullName>
    </submittedName>
</protein>
<comment type="caution">
    <text evidence="2">The sequence shown here is derived from an EMBL/GenBank/DDBJ whole genome shotgun (WGS) entry which is preliminary data.</text>
</comment>
<evidence type="ECO:0000313" key="3">
    <source>
        <dbReference type="Proteomes" id="UP000649617"/>
    </source>
</evidence>
<reference evidence="2" key="1">
    <citation type="submission" date="2021-02" db="EMBL/GenBank/DDBJ databases">
        <authorList>
            <person name="Dougan E. K."/>
            <person name="Rhodes N."/>
            <person name="Thang M."/>
            <person name="Chan C."/>
        </authorList>
    </citation>
    <scope>NUCLEOTIDE SEQUENCE</scope>
</reference>
<dbReference type="Proteomes" id="UP000649617">
    <property type="component" value="Unassembled WGS sequence"/>
</dbReference>
<feature type="compositionally biased region" description="Polar residues" evidence="1">
    <location>
        <begin position="80"/>
        <end position="112"/>
    </location>
</feature>